<dbReference type="GO" id="GO:0004571">
    <property type="term" value="F:mannosyl-oligosaccharide 1,2-alpha-mannosidase activity"/>
    <property type="evidence" value="ECO:0007669"/>
    <property type="project" value="InterPro"/>
</dbReference>
<dbReference type="GO" id="GO:0044322">
    <property type="term" value="C:endoplasmic reticulum quality control compartment"/>
    <property type="evidence" value="ECO:0007669"/>
    <property type="project" value="GOC"/>
</dbReference>
<comment type="cofactor">
    <cofactor evidence="6">
        <name>Ca(2+)</name>
        <dbReference type="ChEBI" id="CHEBI:29108"/>
    </cofactor>
</comment>
<keyword evidence="7" id="KW-0378">Hydrolase</keyword>
<evidence type="ECO:0000256" key="3">
    <source>
        <dbReference type="ARBA" id="ARBA00022824"/>
    </source>
</evidence>
<sequence>MNFVHKNDARVHQIISLVVVLVFFINLVNSQNLNNILSTKEKNELKEEAREMFYHAYRAYMDNAFPADELQPLSCKGRIRGISKSRGDLDDTLGNFSMTLVDTLDTLVILGDFEEFESAVKLVIKNVQFDNDIIVSVFETNIRMLGGLLSAHVLAEYIQKEAHIMMWYRGELLEMAKDLGYRLLPAFNTSTGIPHARINLKYGMKSEALKHSRETCTACAGTILLEFAALSRLSGEPIFEAKAHQAMDALWKIRNRSSNLMGTVVNVHSGDWIRRDSGVGAGIDSYYEYCLKSYILLGDERYLSRFNRHYNAVMKYVKQGPMFLDVHMHRPHTKSKNFMDALLAFWPGLQVLSGDLKPAVQTHEMLYQVMQIHKFIPEAFTYDFQIHWGQYHLRPEFIESTYFLYKATGDHYYLQVGKTALKTIQKYAKVPCGYAAVNDIRTGKHEDRMDSFMLSETIKYLYLLFAEEEDLPLNIDDFIFTTEAHLLPLSLGKLTNNTGTTIKDDDDSHVMDLDFMRSCPSPNKLFPESVRRPLRDLVTASCPRVSNANRLRASEFQASNADHLRTLFDMGVTMVSLGNGKVQLLHSFYNAKSVEEAERGLLFMQEMVELSKSNQIPTADLHSVTFKHPTTGELVNLSAGPSHFSPEFLQPITNQIVFVEPFHLCSEIENKQLVNGKIAMVQRGDCTFVDKARRAMKAGAKAVIIIDNMADTSIHNQPPFAMSGDGKDDVTIPTCFLFTLEAKTLKDALKIKSDLEVTITSINNNNEKNVENENEQLSNKNQKAGD</sequence>
<dbReference type="SUPFAM" id="SSF52025">
    <property type="entry name" value="PA domain"/>
    <property type="match status" value="1"/>
</dbReference>
<feature type="active site" description="Proton donor" evidence="5">
    <location>
        <position position="139"/>
    </location>
</feature>
<dbReference type="Pfam" id="PF01532">
    <property type="entry name" value="Glyco_hydro_47"/>
    <property type="match status" value="1"/>
</dbReference>
<dbReference type="InterPro" id="IPR044674">
    <property type="entry name" value="EDEM1/2/3"/>
</dbReference>
<feature type="active site" evidence="5">
    <location>
        <position position="396"/>
    </location>
</feature>
<evidence type="ECO:0000256" key="6">
    <source>
        <dbReference type="PIRSR" id="PIRSR601382-2"/>
    </source>
</evidence>
<dbReference type="InterPro" id="IPR001382">
    <property type="entry name" value="Glyco_hydro_47"/>
</dbReference>
<feature type="domain" description="PA" evidence="8">
    <location>
        <begin position="661"/>
        <end position="744"/>
    </location>
</feature>
<dbReference type="SUPFAM" id="SSF48225">
    <property type="entry name" value="Seven-hairpin glycosidases"/>
    <property type="match status" value="1"/>
</dbReference>
<dbReference type="InterPro" id="IPR012341">
    <property type="entry name" value="6hp_glycosidase-like_sf"/>
</dbReference>
<protein>
    <recommendedName>
        <fullName evidence="7">alpha-1,2-Mannosidase</fullName>
        <ecNumber evidence="7">3.2.1.-</ecNumber>
    </recommendedName>
</protein>
<keyword evidence="10" id="KW-1185">Reference proteome</keyword>
<feature type="active site" description="Proton donor" evidence="5">
    <location>
        <position position="378"/>
    </location>
</feature>
<keyword evidence="4" id="KW-0325">Glycoprotein</keyword>
<comment type="subcellular location">
    <subcellularLocation>
        <location evidence="1">Endoplasmic reticulum</location>
    </subcellularLocation>
</comment>
<keyword evidence="7" id="KW-0326">Glycosidase</keyword>
<dbReference type="InterPro" id="IPR036026">
    <property type="entry name" value="Seven-hairpin_glycosidases"/>
</dbReference>
<dbReference type="GO" id="GO:0016020">
    <property type="term" value="C:membrane"/>
    <property type="evidence" value="ECO:0007669"/>
    <property type="project" value="InterPro"/>
</dbReference>
<dbReference type="GO" id="GO:1904380">
    <property type="term" value="P:endoplasmic reticulum mannose trimming"/>
    <property type="evidence" value="ECO:0007669"/>
    <property type="project" value="InterPro"/>
</dbReference>
<dbReference type="AlphaFoldDB" id="A0A9J6C1D3"/>
<feature type="active site" evidence="5">
    <location>
        <position position="284"/>
    </location>
</feature>
<comment type="similarity">
    <text evidence="2 7">Belongs to the glycosyl hydrolase 47 family.</text>
</comment>
<name>A0A9J6C1D3_POLVA</name>
<evidence type="ECO:0000256" key="2">
    <source>
        <dbReference type="ARBA" id="ARBA00007658"/>
    </source>
</evidence>
<evidence type="ECO:0000256" key="1">
    <source>
        <dbReference type="ARBA" id="ARBA00004240"/>
    </source>
</evidence>
<dbReference type="EC" id="3.2.1.-" evidence="7"/>
<dbReference type="Gene3D" id="1.50.10.10">
    <property type="match status" value="1"/>
</dbReference>
<keyword evidence="3" id="KW-0256">Endoplasmic reticulum</keyword>
<dbReference type="OrthoDB" id="8118055at2759"/>
<dbReference type="Proteomes" id="UP001107558">
    <property type="component" value="Chromosome 2"/>
</dbReference>
<dbReference type="PRINTS" id="PR00747">
    <property type="entry name" value="GLYHDRLASE47"/>
</dbReference>
<gene>
    <name evidence="9" type="ORF">PVAND_005206</name>
</gene>
<dbReference type="EMBL" id="JADBJN010000002">
    <property type="protein sequence ID" value="KAG5675294.1"/>
    <property type="molecule type" value="Genomic_DNA"/>
</dbReference>
<reference evidence="9" key="1">
    <citation type="submission" date="2021-03" db="EMBL/GenBank/DDBJ databases">
        <title>Chromosome level genome of the anhydrobiotic midge Polypedilum vanderplanki.</title>
        <authorList>
            <person name="Yoshida Y."/>
            <person name="Kikawada T."/>
            <person name="Gusev O."/>
        </authorList>
    </citation>
    <scope>NUCLEOTIDE SEQUENCE</scope>
    <source>
        <strain evidence="9">NIAS01</strain>
        <tissue evidence="9">Whole body or cell culture</tissue>
    </source>
</reference>
<dbReference type="PANTHER" id="PTHR45679:SF2">
    <property type="entry name" value="ER DEGRADATION-ENHANCING ALPHA-MANNOSIDASE-LIKE PROTEIN 3"/>
    <property type="match status" value="1"/>
</dbReference>
<dbReference type="Gene3D" id="3.50.30.30">
    <property type="match status" value="1"/>
</dbReference>
<comment type="caution">
    <text evidence="9">The sequence shown here is derived from an EMBL/GenBank/DDBJ whole genome shotgun (WGS) entry which is preliminary data.</text>
</comment>
<evidence type="ECO:0000313" key="9">
    <source>
        <dbReference type="EMBL" id="KAG5675294.1"/>
    </source>
</evidence>
<feature type="binding site" evidence="6">
    <location>
        <position position="482"/>
    </location>
    <ligand>
        <name>Ca(2+)</name>
        <dbReference type="ChEBI" id="CHEBI:29108"/>
    </ligand>
</feature>
<organism evidence="9 10">
    <name type="scientific">Polypedilum vanderplanki</name>
    <name type="common">Sleeping chironomid midge</name>
    <dbReference type="NCBI Taxonomy" id="319348"/>
    <lineage>
        <taxon>Eukaryota</taxon>
        <taxon>Metazoa</taxon>
        <taxon>Ecdysozoa</taxon>
        <taxon>Arthropoda</taxon>
        <taxon>Hexapoda</taxon>
        <taxon>Insecta</taxon>
        <taxon>Pterygota</taxon>
        <taxon>Neoptera</taxon>
        <taxon>Endopterygota</taxon>
        <taxon>Diptera</taxon>
        <taxon>Nematocera</taxon>
        <taxon>Chironomoidea</taxon>
        <taxon>Chironomidae</taxon>
        <taxon>Chironominae</taxon>
        <taxon>Polypedilum</taxon>
        <taxon>Polypedilum</taxon>
    </lineage>
</organism>
<accession>A0A9J6C1D3</accession>
<dbReference type="InterPro" id="IPR003137">
    <property type="entry name" value="PA_domain"/>
</dbReference>
<dbReference type="PANTHER" id="PTHR45679">
    <property type="entry name" value="ER DEGRADATION-ENHANCING ALPHA-MANNOSIDASE-LIKE PROTEIN 2"/>
    <property type="match status" value="1"/>
</dbReference>
<dbReference type="GO" id="GO:0005509">
    <property type="term" value="F:calcium ion binding"/>
    <property type="evidence" value="ECO:0007669"/>
    <property type="project" value="InterPro"/>
</dbReference>
<keyword evidence="6" id="KW-0106">Calcium</keyword>
<evidence type="ECO:0000259" key="8">
    <source>
        <dbReference type="Pfam" id="PF02225"/>
    </source>
</evidence>
<evidence type="ECO:0000256" key="5">
    <source>
        <dbReference type="PIRSR" id="PIRSR601382-1"/>
    </source>
</evidence>
<keyword evidence="6" id="KW-0479">Metal-binding</keyword>
<dbReference type="GO" id="GO:0005975">
    <property type="term" value="P:carbohydrate metabolic process"/>
    <property type="evidence" value="ECO:0007669"/>
    <property type="project" value="InterPro"/>
</dbReference>
<evidence type="ECO:0000256" key="7">
    <source>
        <dbReference type="RuleBase" id="RU361193"/>
    </source>
</evidence>
<dbReference type="InterPro" id="IPR046450">
    <property type="entry name" value="PA_dom_sf"/>
</dbReference>
<proteinExistence type="inferred from homology"/>
<evidence type="ECO:0000256" key="4">
    <source>
        <dbReference type="ARBA" id="ARBA00023180"/>
    </source>
</evidence>
<dbReference type="Pfam" id="PF02225">
    <property type="entry name" value="PA"/>
    <property type="match status" value="1"/>
</dbReference>
<evidence type="ECO:0000313" key="10">
    <source>
        <dbReference type="Proteomes" id="UP001107558"/>
    </source>
</evidence>